<dbReference type="EMBL" id="GG738858">
    <property type="protein sequence ID" value="EFC46585.1"/>
    <property type="molecule type" value="Genomic_DNA"/>
</dbReference>
<dbReference type="Proteomes" id="UP000006671">
    <property type="component" value="Unassembled WGS sequence"/>
</dbReference>
<dbReference type="VEuPathDB" id="AmoebaDB:NAEGRDRAFT_79065"/>
<dbReference type="AlphaFoldDB" id="D2V9G1"/>
<proteinExistence type="predicted"/>
<protein>
    <submittedName>
        <fullName evidence="1">Uncharacterized protein</fullName>
    </submittedName>
</protein>
<keyword evidence="2" id="KW-1185">Reference proteome</keyword>
<evidence type="ECO:0000313" key="1">
    <source>
        <dbReference type="EMBL" id="EFC46585.1"/>
    </source>
</evidence>
<reference evidence="1 2" key="1">
    <citation type="journal article" date="2010" name="Cell">
        <title>The genome of Naegleria gruberi illuminates early eukaryotic versatility.</title>
        <authorList>
            <person name="Fritz-Laylin L.K."/>
            <person name="Prochnik S.E."/>
            <person name="Ginger M.L."/>
            <person name="Dacks J.B."/>
            <person name="Carpenter M.L."/>
            <person name="Field M.C."/>
            <person name="Kuo A."/>
            <person name="Paredez A."/>
            <person name="Chapman J."/>
            <person name="Pham J."/>
            <person name="Shu S."/>
            <person name="Neupane R."/>
            <person name="Cipriano M."/>
            <person name="Mancuso J."/>
            <person name="Tu H."/>
            <person name="Salamov A."/>
            <person name="Lindquist E."/>
            <person name="Shapiro H."/>
            <person name="Lucas S."/>
            <person name="Grigoriev I.V."/>
            <person name="Cande W.Z."/>
            <person name="Fulton C."/>
            <person name="Rokhsar D.S."/>
            <person name="Dawson S.C."/>
        </authorList>
    </citation>
    <scope>NUCLEOTIDE SEQUENCE [LARGE SCALE GENOMIC DNA]</scope>
    <source>
        <strain evidence="1 2">NEG-M</strain>
    </source>
</reference>
<dbReference type="KEGG" id="ngr:NAEGRDRAFT_79065"/>
<evidence type="ECO:0000313" key="2">
    <source>
        <dbReference type="Proteomes" id="UP000006671"/>
    </source>
</evidence>
<name>D2V9G1_NAEGR</name>
<dbReference type="GeneID" id="8848667"/>
<accession>D2V9G1</accession>
<dbReference type="RefSeq" id="XP_002679329.1">
    <property type="nucleotide sequence ID" value="XM_002679283.1"/>
</dbReference>
<organism evidence="2">
    <name type="scientific">Naegleria gruberi</name>
    <name type="common">Amoeba</name>
    <dbReference type="NCBI Taxonomy" id="5762"/>
    <lineage>
        <taxon>Eukaryota</taxon>
        <taxon>Discoba</taxon>
        <taxon>Heterolobosea</taxon>
        <taxon>Tetramitia</taxon>
        <taxon>Eutetramitia</taxon>
        <taxon>Vahlkampfiidae</taxon>
        <taxon>Naegleria</taxon>
    </lineage>
</organism>
<sequence>MQDNSLVETLRGQLITLRSQIENDQVHHVYSNDEFPFSKQEEKKTSLGIFQRFLKSNFNSPNDYIMFLSSSAGFALDFQGFSNAKKVASETQVELKRKVVELLEKKEDPKPVLNESLDKVYDSYKKCLALGVQRHLCDTISNSMTSSSSDKSEPVKSTPQTAVNGATIEKSNVSEIVNQVATETDNNTEEESRKIMEIYEKEVEIKSNVIISTAMVSIMIRGVYDIASLHKKVSDCVKVYTETHANYKSILDNTKMDLLFIIDDVLDFMDKKTWEHYKRFIRNIESVERCLEKEILSMKNEISKCQSHQRTAIFSGIEGSVSLISNIYTGIKFWESMTSWTRALTLGSVLVSSGKLYQSVQSYNVLQDLIGSYEESSESFKNYKQSCIQLRDIVDKLN</sequence>
<dbReference type="InParanoid" id="D2V9G1"/>
<gene>
    <name evidence="1" type="ORF">NAEGRDRAFT_79065</name>
</gene>